<dbReference type="OrthoDB" id="402222at2"/>
<dbReference type="AlphaFoldDB" id="H6N7B5"/>
<dbReference type="EMBL" id="CP003199">
    <property type="protein sequence ID" value="AEW45537.1"/>
    <property type="molecule type" value="Genomic_DNA"/>
</dbReference>
<dbReference type="Proteomes" id="UP000009135">
    <property type="component" value="Chromosome"/>
</dbReference>
<dbReference type="HOGENOM" id="CLU_1446182_0_0_14"/>
<dbReference type="STRING" id="1111676.MHC_03385"/>
<sequence length="187" mass="20582">MIFSSGSFWGGVFLVGASVGIGSFLLPEQIFESLELTSAKTRSEEASSNSEISKEPQPTSTPGTEKNTQDTNSGKGSQSVPTASQQTTSEKTGCVIHKLMSSTSKPWKFEKVGNGDKFLKEKEKTDAYKRIKAACDGAKGNDILIRNKKQSLWSWWLEWDYDVKDQSEVEFKTYLSGLSASNNRTST</sequence>
<organism evidence="3 4">
    <name type="scientific">Mycoplasma haemocanis (strain Illinois)</name>
    <dbReference type="NCBI Taxonomy" id="1111676"/>
    <lineage>
        <taxon>Bacteria</taxon>
        <taxon>Bacillati</taxon>
        <taxon>Mycoplasmatota</taxon>
        <taxon>Mollicutes</taxon>
        <taxon>Mycoplasmataceae</taxon>
        <taxon>Mycoplasma</taxon>
    </lineage>
</organism>
<keyword evidence="2" id="KW-0812">Transmembrane</keyword>
<accession>H6N7B5</accession>
<gene>
    <name evidence="3" type="ordered locus">MHC_03385</name>
</gene>
<evidence type="ECO:0000313" key="3">
    <source>
        <dbReference type="EMBL" id="AEW45537.1"/>
    </source>
</evidence>
<protein>
    <submittedName>
        <fullName evidence="3">Uncharacterized protein</fullName>
    </submittedName>
</protein>
<feature type="transmembrane region" description="Helical" evidence="2">
    <location>
        <begin position="6"/>
        <end position="26"/>
    </location>
</feature>
<reference evidence="3 4" key="1">
    <citation type="journal article" date="2012" name="J. Bacteriol.">
        <title>Complete genome sequence of Mycoplasma haemocanis strain Illinois.</title>
        <authorList>
            <person name="do Nascimento N.C."/>
            <person name="Guimaraes A.M."/>
            <person name="Santos A.P."/>
            <person name="Sanmiguel P.J."/>
            <person name="Messick J.B."/>
        </authorList>
    </citation>
    <scope>NUCLEOTIDE SEQUENCE [LARGE SCALE GENOMIC DNA]</scope>
    <source>
        <strain evidence="3 4">Illinois</strain>
    </source>
</reference>
<proteinExistence type="predicted"/>
<evidence type="ECO:0000313" key="4">
    <source>
        <dbReference type="Proteomes" id="UP000009135"/>
    </source>
</evidence>
<keyword evidence="2" id="KW-1133">Transmembrane helix</keyword>
<feature type="region of interest" description="Disordered" evidence="1">
    <location>
        <begin position="41"/>
        <end position="91"/>
    </location>
</feature>
<keyword evidence="2" id="KW-0472">Membrane</keyword>
<dbReference type="KEGG" id="mhe:MHC_03385"/>
<keyword evidence="4" id="KW-1185">Reference proteome</keyword>
<evidence type="ECO:0000256" key="1">
    <source>
        <dbReference type="SAM" id="MobiDB-lite"/>
    </source>
</evidence>
<evidence type="ECO:0000256" key="2">
    <source>
        <dbReference type="SAM" id="Phobius"/>
    </source>
</evidence>
<name>H6N7B5_MYCHN</name>